<dbReference type="EMBL" id="JAKELO010000002">
    <property type="protein sequence ID" value="MDE4908426.1"/>
    <property type="molecule type" value="Genomic_DNA"/>
</dbReference>
<dbReference type="InterPro" id="IPR000014">
    <property type="entry name" value="PAS"/>
</dbReference>
<organism evidence="1 2">
    <name type="scientific">Methanogenium marinum</name>
    <dbReference type="NCBI Taxonomy" id="348610"/>
    <lineage>
        <taxon>Archaea</taxon>
        <taxon>Methanobacteriati</taxon>
        <taxon>Methanobacteriota</taxon>
        <taxon>Stenosarchaea group</taxon>
        <taxon>Methanomicrobia</taxon>
        <taxon>Methanomicrobiales</taxon>
        <taxon>Methanomicrobiaceae</taxon>
        <taxon>Methanogenium</taxon>
    </lineage>
</organism>
<gene>
    <name evidence="1" type="ORF">L0665_07345</name>
</gene>
<protein>
    <submittedName>
        <fullName evidence="1">PAS domain-containing protein</fullName>
    </submittedName>
</protein>
<dbReference type="RefSeq" id="WP_274925054.1">
    <property type="nucleotide sequence ID" value="NZ_JAKELO010000002.1"/>
</dbReference>
<reference evidence="1" key="1">
    <citation type="submission" date="2022-01" db="EMBL/GenBank/DDBJ databases">
        <title>Draft genome of Methanogenium marinum DSM 15558.</title>
        <authorList>
            <person name="Chen S.-C."/>
            <person name="You Y.-T."/>
        </authorList>
    </citation>
    <scope>NUCLEOTIDE SEQUENCE</scope>
    <source>
        <strain evidence="1">DSM 15558</strain>
    </source>
</reference>
<evidence type="ECO:0000313" key="2">
    <source>
        <dbReference type="Proteomes" id="UP001143747"/>
    </source>
</evidence>
<keyword evidence="2" id="KW-1185">Reference proteome</keyword>
<comment type="caution">
    <text evidence="1">The sequence shown here is derived from an EMBL/GenBank/DDBJ whole genome shotgun (WGS) entry which is preliminary data.</text>
</comment>
<dbReference type="CDD" id="cd00130">
    <property type="entry name" value="PAS"/>
    <property type="match status" value="1"/>
</dbReference>
<name>A0A9Q4PXB1_9EURY</name>
<dbReference type="InterPro" id="IPR035965">
    <property type="entry name" value="PAS-like_dom_sf"/>
</dbReference>
<dbReference type="Proteomes" id="UP001143747">
    <property type="component" value="Unassembled WGS sequence"/>
</dbReference>
<accession>A0A9Q4PXB1</accession>
<dbReference type="SUPFAM" id="SSF55785">
    <property type="entry name" value="PYP-like sensor domain (PAS domain)"/>
    <property type="match status" value="1"/>
</dbReference>
<dbReference type="AlphaFoldDB" id="A0A9Q4PXB1"/>
<evidence type="ECO:0000313" key="1">
    <source>
        <dbReference type="EMBL" id="MDE4908426.1"/>
    </source>
</evidence>
<sequence length="112" mass="12843">MIIVICRIPITSRKTDWIKGPYYFDAILITDMKSISEVNPAFAGALGYLTEEMKGRSILDFAPKFQEDGILSSDRRDEVLKEIYGGRRINVLWKRASPVMRMGYSLMSMQVM</sequence>
<dbReference type="Gene3D" id="3.30.450.20">
    <property type="entry name" value="PAS domain"/>
    <property type="match status" value="1"/>
</dbReference>
<proteinExistence type="predicted"/>